<dbReference type="Proteomes" id="UP000289440">
    <property type="component" value="Chromosome"/>
</dbReference>
<accession>A0A449A605</accession>
<keyword evidence="3" id="KW-1185">Reference proteome</keyword>
<keyword evidence="1" id="KW-0472">Membrane</keyword>
<dbReference type="EMBL" id="LR214951">
    <property type="protein sequence ID" value="VEU59657.1"/>
    <property type="molecule type" value="Genomic_DNA"/>
</dbReference>
<organism evidence="2 3">
    <name type="scientific">Mesomycoplasma neurolyticum</name>
    <dbReference type="NCBI Taxonomy" id="2120"/>
    <lineage>
        <taxon>Bacteria</taxon>
        <taxon>Bacillati</taxon>
        <taxon>Mycoplasmatota</taxon>
        <taxon>Mycoplasmoidales</taxon>
        <taxon>Metamycoplasmataceae</taxon>
        <taxon>Mesomycoplasma</taxon>
    </lineage>
</organism>
<dbReference type="AlphaFoldDB" id="A0A449A605"/>
<reference evidence="2 3" key="1">
    <citation type="submission" date="2019-01" db="EMBL/GenBank/DDBJ databases">
        <authorList>
            <consortium name="Pathogen Informatics"/>
        </authorList>
    </citation>
    <scope>NUCLEOTIDE SEQUENCE [LARGE SCALE GENOMIC DNA]</scope>
    <source>
        <strain evidence="2 3">NCTC10166</strain>
    </source>
</reference>
<evidence type="ECO:0000313" key="3">
    <source>
        <dbReference type="Proteomes" id="UP000289440"/>
    </source>
</evidence>
<keyword evidence="1" id="KW-0812">Transmembrane</keyword>
<sequence length="161" mass="19134">MDKFNEEIIGYMTKEKNKLEKTSRLYWFLDTFIRYALIILNLTIIAIAIVVIVIESKRYSVAKNNEENGAFGLTIVLAIFIVLTFFFNMFLSVYKEIMKYKDYKKAVRKLQYISYKLQEDPEYTEAEFNKHYDEIVTKYLSKKEKSKIKLIKKFLISKGGK</sequence>
<name>A0A449A605_9BACT</name>
<evidence type="ECO:0000313" key="2">
    <source>
        <dbReference type="EMBL" id="VEU59657.1"/>
    </source>
</evidence>
<feature type="transmembrane region" description="Helical" evidence="1">
    <location>
        <begin position="74"/>
        <end position="94"/>
    </location>
</feature>
<dbReference type="KEGG" id="mnu:NCTC10166_00636"/>
<gene>
    <name evidence="2" type="ORF">NCTC10166_00636</name>
</gene>
<protein>
    <submittedName>
        <fullName evidence="2">Uncharacterized protein</fullName>
    </submittedName>
</protein>
<keyword evidence="1" id="KW-1133">Transmembrane helix</keyword>
<proteinExistence type="predicted"/>
<dbReference type="RefSeq" id="WP_129720030.1">
    <property type="nucleotide sequence ID" value="NZ_LR214951.1"/>
</dbReference>
<feature type="transmembrane region" description="Helical" evidence="1">
    <location>
        <begin position="32"/>
        <end position="54"/>
    </location>
</feature>
<evidence type="ECO:0000256" key="1">
    <source>
        <dbReference type="SAM" id="Phobius"/>
    </source>
</evidence>
<dbReference type="OrthoDB" id="401331at2"/>